<evidence type="ECO:0000256" key="12">
    <source>
        <dbReference type="ARBA" id="ARBA00022695"/>
    </source>
</evidence>
<feature type="transmembrane region" description="Helical" evidence="19">
    <location>
        <begin position="120"/>
        <end position="137"/>
    </location>
</feature>
<keyword evidence="8" id="KW-1003">Cell membrane</keyword>
<reference evidence="20" key="1">
    <citation type="submission" date="2023-04" db="EMBL/GenBank/DDBJ databases">
        <title>Complete genome sequence of Temperatibacter marinus.</title>
        <authorList>
            <person name="Rong J.-C."/>
            <person name="Yi M.-L."/>
            <person name="Zhao Q."/>
        </authorList>
    </citation>
    <scope>NUCLEOTIDE SEQUENCE</scope>
    <source>
        <strain evidence="20">NBRC 110045</strain>
    </source>
</reference>
<feature type="transmembrane region" description="Helical" evidence="19">
    <location>
        <begin position="143"/>
        <end position="161"/>
    </location>
</feature>
<feature type="transmembrane region" description="Helical" evidence="19">
    <location>
        <begin position="82"/>
        <end position="100"/>
    </location>
</feature>
<dbReference type="EC" id="2.7.7.41" evidence="6 18"/>
<dbReference type="InterPro" id="IPR000374">
    <property type="entry name" value="PC_trans"/>
</dbReference>
<evidence type="ECO:0000256" key="18">
    <source>
        <dbReference type="RuleBase" id="RU003938"/>
    </source>
</evidence>
<name>A0AA52EEX4_9PROT</name>
<comment type="pathway">
    <text evidence="3 18">Phospholipid metabolism; CDP-diacylglycerol biosynthesis; CDP-diacylglycerol from sn-glycerol 3-phosphate: step 3/3.</text>
</comment>
<dbReference type="PANTHER" id="PTHR46382:SF1">
    <property type="entry name" value="PHOSPHATIDATE CYTIDYLYLTRANSFERASE"/>
    <property type="match status" value="1"/>
</dbReference>
<feature type="transmembrane region" description="Helical" evidence="19">
    <location>
        <begin position="20"/>
        <end position="44"/>
    </location>
</feature>
<dbReference type="KEGG" id="tmk:QGN29_12565"/>
<organism evidence="20 21">
    <name type="scientific">Temperatibacter marinus</name>
    <dbReference type="NCBI Taxonomy" id="1456591"/>
    <lineage>
        <taxon>Bacteria</taxon>
        <taxon>Pseudomonadati</taxon>
        <taxon>Pseudomonadota</taxon>
        <taxon>Alphaproteobacteria</taxon>
        <taxon>Kordiimonadales</taxon>
        <taxon>Temperatibacteraceae</taxon>
        <taxon>Temperatibacter</taxon>
    </lineage>
</organism>
<keyword evidence="11 18" id="KW-0812">Transmembrane</keyword>
<dbReference type="EMBL" id="CP123872">
    <property type="protein sequence ID" value="WND02383.1"/>
    <property type="molecule type" value="Genomic_DNA"/>
</dbReference>
<keyword evidence="13 19" id="KW-1133">Transmembrane helix</keyword>
<evidence type="ECO:0000256" key="3">
    <source>
        <dbReference type="ARBA" id="ARBA00005119"/>
    </source>
</evidence>
<evidence type="ECO:0000256" key="16">
    <source>
        <dbReference type="ARBA" id="ARBA00023209"/>
    </source>
</evidence>
<evidence type="ECO:0000256" key="17">
    <source>
        <dbReference type="ARBA" id="ARBA00023264"/>
    </source>
</evidence>
<evidence type="ECO:0000256" key="14">
    <source>
        <dbReference type="ARBA" id="ARBA00023098"/>
    </source>
</evidence>
<evidence type="ECO:0000256" key="19">
    <source>
        <dbReference type="SAM" id="Phobius"/>
    </source>
</evidence>
<evidence type="ECO:0000256" key="13">
    <source>
        <dbReference type="ARBA" id="ARBA00022989"/>
    </source>
</evidence>
<evidence type="ECO:0000256" key="2">
    <source>
        <dbReference type="ARBA" id="ARBA00004651"/>
    </source>
</evidence>
<dbReference type="RefSeq" id="WP_310798219.1">
    <property type="nucleotide sequence ID" value="NZ_CP123872.1"/>
</dbReference>
<feature type="transmembrane region" description="Helical" evidence="19">
    <location>
        <begin position="56"/>
        <end position="76"/>
    </location>
</feature>
<sequence length="273" mass="29761">MKLSENLLKRIFGALILLPPVLWLLYQGGLWFTGLLMVAGVVMATEWHEMTRVRPLLIRFSSMAFVLAACLFGNLLNQLTPISTFIAAMAIPLVLVLTSLKDLDEYKSPILHIMRWSGNGTLYVALPLMSMAWIRGIDDGALFVLWTFLIVWAADVGGYFFGKGIGGAKLAPTISPKKTWAGFIGGSFLAVAVTWVLVIVIGDQRLYEALFVALCLSILSQIGDLFESAIKRAFQVKDSGTIIPGHGGILDRVDGLVFAAPAMAVILDIYVVN</sequence>
<evidence type="ECO:0000256" key="5">
    <source>
        <dbReference type="ARBA" id="ARBA00010185"/>
    </source>
</evidence>
<evidence type="ECO:0000256" key="10">
    <source>
        <dbReference type="ARBA" id="ARBA00022679"/>
    </source>
</evidence>
<dbReference type="GO" id="GO:0004605">
    <property type="term" value="F:phosphatidate cytidylyltransferase activity"/>
    <property type="evidence" value="ECO:0007669"/>
    <property type="project" value="UniProtKB-EC"/>
</dbReference>
<evidence type="ECO:0000256" key="11">
    <source>
        <dbReference type="ARBA" id="ARBA00022692"/>
    </source>
</evidence>
<dbReference type="Pfam" id="PF01148">
    <property type="entry name" value="CTP_transf_1"/>
    <property type="match status" value="1"/>
</dbReference>
<keyword evidence="16" id="KW-0594">Phospholipid biosynthesis</keyword>
<keyword evidence="10 18" id="KW-0808">Transferase</keyword>
<dbReference type="PROSITE" id="PS01315">
    <property type="entry name" value="CDS"/>
    <property type="match status" value="1"/>
</dbReference>
<keyword evidence="14" id="KW-0443">Lipid metabolism</keyword>
<keyword evidence="17" id="KW-1208">Phospholipid metabolism</keyword>
<dbReference type="Proteomes" id="UP001268683">
    <property type="component" value="Chromosome"/>
</dbReference>
<evidence type="ECO:0000313" key="20">
    <source>
        <dbReference type="EMBL" id="WND02383.1"/>
    </source>
</evidence>
<dbReference type="PANTHER" id="PTHR46382">
    <property type="entry name" value="PHOSPHATIDATE CYTIDYLYLTRANSFERASE"/>
    <property type="match status" value="1"/>
</dbReference>
<evidence type="ECO:0000256" key="15">
    <source>
        <dbReference type="ARBA" id="ARBA00023136"/>
    </source>
</evidence>
<keyword evidence="9" id="KW-0444">Lipid biosynthesis</keyword>
<evidence type="ECO:0000256" key="8">
    <source>
        <dbReference type="ARBA" id="ARBA00022475"/>
    </source>
</evidence>
<comment type="catalytic activity">
    <reaction evidence="1 18">
        <text>a 1,2-diacyl-sn-glycero-3-phosphate + CTP + H(+) = a CDP-1,2-diacyl-sn-glycerol + diphosphate</text>
        <dbReference type="Rhea" id="RHEA:16229"/>
        <dbReference type="ChEBI" id="CHEBI:15378"/>
        <dbReference type="ChEBI" id="CHEBI:33019"/>
        <dbReference type="ChEBI" id="CHEBI:37563"/>
        <dbReference type="ChEBI" id="CHEBI:58332"/>
        <dbReference type="ChEBI" id="CHEBI:58608"/>
        <dbReference type="EC" id="2.7.7.41"/>
    </reaction>
</comment>
<dbReference type="GO" id="GO:0005886">
    <property type="term" value="C:plasma membrane"/>
    <property type="evidence" value="ECO:0007669"/>
    <property type="project" value="UniProtKB-SubCell"/>
</dbReference>
<feature type="transmembrane region" description="Helical" evidence="19">
    <location>
        <begin position="181"/>
        <end position="201"/>
    </location>
</feature>
<comment type="subcellular location">
    <subcellularLocation>
        <location evidence="2">Cell membrane</location>
        <topology evidence="2">Multi-pass membrane protein</topology>
    </subcellularLocation>
</comment>
<comment type="pathway">
    <text evidence="4">Lipid metabolism.</text>
</comment>
<dbReference type="GO" id="GO:0016024">
    <property type="term" value="P:CDP-diacylglycerol biosynthetic process"/>
    <property type="evidence" value="ECO:0007669"/>
    <property type="project" value="TreeGrafter"/>
</dbReference>
<dbReference type="AlphaFoldDB" id="A0AA52EEX4"/>
<accession>A0AA52EEX4</accession>
<evidence type="ECO:0000256" key="7">
    <source>
        <dbReference type="ARBA" id="ARBA00019373"/>
    </source>
</evidence>
<evidence type="ECO:0000256" key="6">
    <source>
        <dbReference type="ARBA" id="ARBA00012487"/>
    </source>
</evidence>
<keyword evidence="12 18" id="KW-0548">Nucleotidyltransferase</keyword>
<comment type="similarity">
    <text evidence="5 18">Belongs to the CDS family.</text>
</comment>
<evidence type="ECO:0000256" key="4">
    <source>
        <dbReference type="ARBA" id="ARBA00005189"/>
    </source>
</evidence>
<evidence type="ECO:0000313" key="21">
    <source>
        <dbReference type="Proteomes" id="UP001268683"/>
    </source>
</evidence>
<keyword evidence="15 19" id="KW-0472">Membrane</keyword>
<proteinExistence type="inferred from homology"/>
<protein>
    <recommendedName>
        <fullName evidence="7 18">Phosphatidate cytidylyltransferase</fullName>
        <ecNumber evidence="6 18">2.7.7.41</ecNumber>
    </recommendedName>
</protein>
<evidence type="ECO:0000256" key="1">
    <source>
        <dbReference type="ARBA" id="ARBA00001698"/>
    </source>
</evidence>
<keyword evidence="21" id="KW-1185">Reference proteome</keyword>
<evidence type="ECO:0000256" key="9">
    <source>
        <dbReference type="ARBA" id="ARBA00022516"/>
    </source>
</evidence>
<gene>
    <name evidence="20" type="ORF">QGN29_12565</name>
</gene>